<proteinExistence type="predicted"/>
<feature type="transmembrane region" description="Helical" evidence="1">
    <location>
        <begin position="80"/>
        <end position="97"/>
    </location>
</feature>
<dbReference type="AlphaFoldDB" id="A0A437GXE5"/>
<accession>A0A437GXE5</accession>
<evidence type="ECO:0000256" key="1">
    <source>
        <dbReference type="SAM" id="Phobius"/>
    </source>
</evidence>
<comment type="caution">
    <text evidence="2">The sequence shown here is derived from an EMBL/GenBank/DDBJ whole genome shotgun (WGS) entry which is preliminary data.</text>
</comment>
<feature type="transmembrane region" description="Helical" evidence="1">
    <location>
        <begin position="173"/>
        <end position="191"/>
    </location>
</feature>
<name>A0A437GXE5_9SPHN</name>
<gene>
    <name evidence="2" type="ORF">EKN06_08885</name>
</gene>
<keyword evidence="1" id="KW-0812">Transmembrane</keyword>
<feature type="transmembrane region" description="Helical" evidence="1">
    <location>
        <begin position="143"/>
        <end position="167"/>
    </location>
</feature>
<dbReference type="EMBL" id="RXOL01000003">
    <property type="protein sequence ID" value="RVQ67039.1"/>
    <property type="molecule type" value="Genomic_DNA"/>
</dbReference>
<evidence type="ECO:0000313" key="2">
    <source>
        <dbReference type="EMBL" id="RVQ67039.1"/>
    </source>
</evidence>
<keyword evidence="1" id="KW-1133">Transmembrane helix</keyword>
<dbReference type="Proteomes" id="UP000283003">
    <property type="component" value="Unassembled WGS sequence"/>
</dbReference>
<feature type="transmembrane region" description="Helical" evidence="1">
    <location>
        <begin position="12"/>
        <end position="30"/>
    </location>
</feature>
<sequence length="202" mass="22200">MTGTKFGLAGRRAWIWAIAFTGGALLIAWAEQAGVIAPPWNWLAIFVVALTIIPLARATSNRQRACGSLSPAMQRYNNRTLAWALAYVAGVAIAVIARDRLEPEGPLLWAIAILPALPILYMIWTMGRYLVEETDEYQKMRQVQAALAGLGVLLAVATFVGFLQTFANIPATAAWWAVPVWAIGMGLYQLFRALTERAEVER</sequence>
<keyword evidence="1" id="KW-0472">Membrane</keyword>
<evidence type="ECO:0000313" key="3">
    <source>
        <dbReference type="Proteomes" id="UP000283003"/>
    </source>
</evidence>
<protein>
    <submittedName>
        <fullName evidence="2">Uncharacterized protein</fullName>
    </submittedName>
</protein>
<organism evidence="2 3">
    <name type="scientific">Croceicoccus ponticola</name>
    <dbReference type="NCBI Taxonomy" id="2217664"/>
    <lineage>
        <taxon>Bacteria</taxon>
        <taxon>Pseudomonadati</taxon>
        <taxon>Pseudomonadota</taxon>
        <taxon>Alphaproteobacteria</taxon>
        <taxon>Sphingomonadales</taxon>
        <taxon>Erythrobacteraceae</taxon>
        <taxon>Croceicoccus</taxon>
    </lineage>
</organism>
<dbReference type="RefSeq" id="WP_127612549.1">
    <property type="nucleotide sequence ID" value="NZ_RXOL01000003.1"/>
</dbReference>
<keyword evidence="3" id="KW-1185">Reference proteome</keyword>
<reference evidence="2 3" key="1">
    <citation type="submission" date="2018-12" db="EMBL/GenBank/DDBJ databases">
        <title>Croceicoccus ponticola sp. nov., a lipolytic bacterium isolated from seawater.</title>
        <authorList>
            <person name="Yoon J.-H."/>
        </authorList>
    </citation>
    <scope>NUCLEOTIDE SEQUENCE [LARGE SCALE GENOMIC DNA]</scope>
    <source>
        <strain evidence="2 3">GM-16</strain>
    </source>
</reference>
<feature type="transmembrane region" description="Helical" evidence="1">
    <location>
        <begin position="42"/>
        <end position="59"/>
    </location>
</feature>
<dbReference type="OrthoDB" id="119964at2"/>
<feature type="transmembrane region" description="Helical" evidence="1">
    <location>
        <begin position="109"/>
        <end position="131"/>
    </location>
</feature>